<dbReference type="GeneID" id="68289250"/>
<organism evidence="1 2">
    <name type="scientific">Cercospora kikuchii</name>
    <dbReference type="NCBI Taxonomy" id="84275"/>
    <lineage>
        <taxon>Eukaryota</taxon>
        <taxon>Fungi</taxon>
        <taxon>Dikarya</taxon>
        <taxon>Ascomycota</taxon>
        <taxon>Pezizomycotina</taxon>
        <taxon>Dothideomycetes</taxon>
        <taxon>Dothideomycetidae</taxon>
        <taxon>Mycosphaerellales</taxon>
        <taxon>Mycosphaerellaceae</taxon>
        <taxon>Cercospora</taxon>
    </lineage>
</organism>
<keyword evidence="2" id="KW-1185">Reference proteome</keyword>
<dbReference type="Proteomes" id="UP000825890">
    <property type="component" value="Unassembled WGS sequence"/>
</dbReference>
<gene>
    <name evidence="1" type="ORF">CKM354_000367500</name>
</gene>
<dbReference type="OrthoDB" id="10341388at2759"/>
<sequence length="287" mass="32248">MLRGDKVNVKGIPQFAIDAVQSAYVGKQLELPFGRPTEPRSAATLAMLCGQIDYQVQASNPDILLAMGHWTMSARIEQSLTPLHNSGGVTPGGVTHRDWESAIHAAFPRENWPEDAAFGSFSRVDISTQELRFIVRGNMVSIARKQGMLWREARVYDALIHSHFTMPFTNPFVDVGTETMEFIQNSSKQGRSQALGCAMRCSRQIYSDSAAQMFKEENLLTIGRFEYEQNWVELSPVKVTAERMRKRVVESISFMPANVRRLEIAASWKTRTTSAVRIRAMDLSIST</sequence>
<accession>A0A9P3CCN4</accession>
<reference evidence="1 2" key="1">
    <citation type="submission" date="2021-01" db="EMBL/GenBank/DDBJ databases">
        <title>Cercospora kikuchii MAFF 305040 whole genome shotgun sequence.</title>
        <authorList>
            <person name="Kashiwa T."/>
            <person name="Suzuki T."/>
        </authorList>
    </citation>
    <scope>NUCLEOTIDE SEQUENCE [LARGE SCALE GENOMIC DNA]</scope>
    <source>
        <strain evidence="1 2">MAFF 305040</strain>
    </source>
</reference>
<dbReference type="RefSeq" id="XP_044654818.1">
    <property type="nucleotide sequence ID" value="XM_044798883.1"/>
</dbReference>
<protein>
    <submittedName>
        <fullName evidence="1">Uncharacterized protein</fullName>
    </submittedName>
</protein>
<name>A0A9P3CCN4_9PEZI</name>
<evidence type="ECO:0000313" key="1">
    <source>
        <dbReference type="EMBL" id="GIZ40331.1"/>
    </source>
</evidence>
<proteinExistence type="predicted"/>
<dbReference type="AlphaFoldDB" id="A0A9P3CCN4"/>
<evidence type="ECO:0000313" key="2">
    <source>
        <dbReference type="Proteomes" id="UP000825890"/>
    </source>
</evidence>
<dbReference type="EMBL" id="BOLY01000002">
    <property type="protein sequence ID" value="GIZ40331.1"/>
    <property type="molecule type" value="Genomic_DNA"/>
</dbReference>
<comment type="caution">
    <text evidence="1">The sequence shown here is derived from an EMBL/GenBank/DDBJ whole genome shotgun (WGS) entry which is preliminary data.</text>
</comment>